<proteinExistence type="inferred from homology"/>
<dbReference type="Proteomes" id="UP000006860">
    <property type="component" value="Chromosome"/>
</dbReference>
<evidence type="ECO:0000256" key="2">
    <source>
        <dbReference type="ARBA" id="ARBA00023002"/>
    </source>
</evidence>
<dbReference type="InterPro" id="IPR000415">
    <property type="entry name" value="Nitroreductase-like"/>
</dbReference>
<keyword evidence="2" id="KW-0560">Oxidoreductase</keyword>
<dbReference type="OrthoDB" id="9782629at2"/>
<dbReference type="EMBL" id="CP002546">
    <property type="protein sequence ID" value="ADY59953.1"/>
    <property type="molecule type" value="Genomic_DNA"/>
</dbReference>
<gene>
    <name evidence="5" type="ordered locus">Plabr_2351</name>
</gene>
<dbReference type="InterPro" id="IPR029479">
    <property type="entry name" value="Nitroreductase"/>
</dbReference>
<feature type="domain" description="Nitroreductase" evidence="4">
    <location>
        <begin position="78"/>
        <end position="164"/>
    </location>
</feature>
<dbReference type="KEGG" id="pbs:Plabr_2351"/>
<dbReference type="eggNOG" id="COG0778">
    <property type="taxonomic scope" value="Bacteria"/>
</dbReference>
<evidence type="ECO:0000256" key="3">
    <source>
        <dbReference type="SAM" id="MobiDB-lite"/>
    </source>
</evidence>
<dbReference type="RefSeq" id="WP_013628677.1">
    <property type="nucleotide sequence ID" value="NC_015174.1"/>
</dbReference>
<reference evidence="6" key="1">
    <citation type="submission" date="2011-02" db="EMBL/GenBank/DDBJ databases">
        <title>The complete genome of Planctomyces brasiliensis DSM 5305.</title>
        <authorList>
            <person name="Lucas S."/>
            <person name="Copeland A."/>
            <person name="Lapidus A."/>
            <person name="Bruce D."/>
            <person name="Goodwin L."/>
            <person name="Pitluck S."/>
            <person name="Kyrpides N."/>
            <person name="Mavromatis K."/>
            <person name="Pagani I."/>
            <person name="Ivanova N."/>
            <person name="Ovchinnikova G."/>
            <person name="Lu M."/>
            <person name="Detter J.C."/>
            <person name="Han C."/>
            <person name="Land M."/>
            <person name="Hauser L."/>
            <person name="Markowitz V."/>
            <person name="Cheng J.-F."/>
            <person name="Hugenholtz P."/>
            <person name="Woyke T."/>
            <person name="Wu D."/>
            <person name="Tindall B."/>
            <person name="Pomrenke H.G."/>
            <person name="Brambilla E."/>
            <person name="Klenk H.-P."/>
            <person name="Eisen J.A."/>
        </authorList>
    </citation>
    <scope>NUCLEOTIDE SEQUENCE [LARGE SCALE GENOMIC DNA]</scope>
    <source>
        <strain evidence="6">ATCC 49424 / DSM 5305 / JCM 21570 / NBRC 103401 / IFAM 1448</strain>
    </source>
</reference>
<comment type="similarity">
    <text evidence="1">Belongs to the nitroreductase family.</text>
</comment>
<dbReference type="SUPFAM" id="SSF55469">
    <property type="entry name" value="FMN-dependent nitroreductase-like"/>
    <property type="match status" value="1"/>
</dbReference>
<dbReference type="HOGENOM" id="CLU_070764_6_0_0"/>
<keyword evidence="6" id="KW-1185">Reference proteome</keyword>
<dbReference type="STRING" id="756272.Plabr_2351"/>
<feature type="domain" description="Nitroreductase" evidence="4">
    <location>
        <begin position="23"/>
        <end position="64"/>
    </location>
</feature>
<evidence type="ECO:0000313" key="6">
    <source>
        <dbReference type="Proteomes" id="UP000006860"/>
    </source>
</evidence>
<protein>
    <submittedName>
        <fullName evidence="5">Nitroreductase</fullName>
    </submittedName>
</protein>
<dbReference type="PANTHER" id="PTHR43673">
    <property type="entry name" value="NAD(P)H NITROREDUCTASE YDGI-RELATED"/>
    <property type="match status" value="1"/>
</dbReference>
<accession>F0SMU9</accession>
<feature type="compositionally biased region" description="Basic and acidic residues" evidence="3">
    <location>
        <begin position="177"/>
        <end position="187"/>
    </location>
</feature>
<dbReference type="GO" id="GO:0016491">
    <property type="term" value="F:oxidoreductase activity"/>
    <property type="evidence" value="ECO:0007669"/>
    <property type="project" value="UniProtKB-KW"/>
</dbReference>
<sequence length="198" mass="22277">MSLLPDPLQHRKADHPIEDIFLRRWSPRAMSGAPVDQATMNSLLEAARWAPSTYNEQEWRFLYAHRDTPHWDTFFNILVEGNQPWCKDAGALVVVLSKKTFTRNNKPNPVHSFDAGAAFENLCLQGAMMGLVVHGMAGFNQSQARQELKIPDDYNTEAMIAIGHPGDPSQLPEGYQDLEKPSDRKPISEISCEGKFSL</sequence>
<organism evidence="5 6">
    <name type="scientific">Rubinisphaera brasiliensis (strain ATCC 49424 / DSM 5305 / JCM 21570 / IAM 15109 / NBRC 103401 / IFAM 1448)</name>
    <name type="common">Planctomyces brasiliensis</name>
    <dbReference type="NCBI Taxonomy" id="756272"/>
    <lineage>
        <taxon>Bacteria</taxon>
        <taxon>Pseudomonadati</taxon>
        <taxon>Planctomycetota</taxon>
        <taxon>Planctomycetia</taxon>
        <taxon>Planctomycetales</taxon>
        <taxon>Planctomycetaceae</taxon>
        <taxon>Rubinisphaera</taxon>
    </lineage>
</organism>
<evidence type="ECO:0000313" key="5">
    <source>
        <dbReference type="EMBL" id="ADY59953.1"/>
    </source>
</evidence>
<dbReference type="Gene3D" id="3.40.109.10">
    <property type="entry name" value="NADH Oxidase"/>
    <property type="match status" value="1"/>
</dbReference>
<dbReference type="CDD" id="cd02138">
    <property type="entry name" value="TdsD-like"/>
    <property type="match status" value="1"/>
</dbReference>
<dbReference type="AlphaFoldDB" id="F0SMU9"/>
<name>F0SMU9_RUBBR</name>
<evidence type="ECO:0000256" key="1">
    <source>
        <dbReference type="ARBA" id="ARBA00007118"/>
    </source>
</evidence>
<feature type="region of interest" description="Disordered" evidence="3">
    <location>
        <begin position="163"/>
        <end position="198"/>
    </location>
</feature>
<evidence type="ECO:0000259" key="4">
    <source>
        <dbReference type="Pfam" id="PF00881"/>
    </source>
</evidence>
<dbReference type="PANTHER" id="PTHR43673:SF10">
    <property type="entry name" value="NADH DEHYDROGENASE_NAD(P)H NITROREDUCTASE XCC3605-RELATED"/>
    <property type="match status" value="1"/>
</dbReference>
<dbReference type="Pfam" id="PF00881">
    <property type="entry name" value="Nitroreductase"/>
    <property type="match status" value="2"/>
</dbReference>